<gene>
    <name evidence="1" type="ORF">GLOTRDRAFT_141578</name>
</gene>
<dbReference type="InterPro" id="IPR029058">
    <property type="entry name" value="AB_hydrolase_fold"/>
</dbReference>
<dbReference type="OrthoDB" id="3251587at2759"/>
<proteinExistence type="predicted"/>
<evidence type="ECO:0000313" key="1">
    <source>
        <dbReference type="EMBL" id="EPQ50272.1"/>
    </source>
</evidence>
<dbReference type="RefSeq" id="XP_007871253.1">
    <property type="nucleotide sequence ID" value="XM_007873062.1"/>
</dbReference>
<evidence type="ECO:0000313" key="2">
    <source>
        <dbReference type="Proteomes" id="UP000030669"/>
    </source>
</evidence>
<dbReference type="eggNOG" id="ENOG502SNPR">
    <property type="taxonomic scope" value="Eukaryota"/>
</dbReference>
<reference evidence="1 2" key="1">
    <citation type="journal article" date="2012" name="Science">
        <title>The Paleozoic origin of enzymatic lignin decomposition reconstructed from 31 fungal genomes.</title>
        <authorList>
            <person name="Floudas D."/>
            <person name="Binder M."/>
            <person name="Riley R."/>
            <person name="Barry K."/>
            <person name="Blanchette R.A."/>
            <person name="Henrissat B."/>
            <person name="Martinez A.T."/>
            <person name="Otillar R."/>
            <person name="Spatafora J.W."/>
            <person name="Yadav J.S."/>
            <person name="Aerts A."/>
            <person name="Benoit I."/>
            <person name="Boyd A."/>
            <person name="Carlson A."/>
            <person name="Copeland A."/>
            <person name="Coutinho P.M."/>
            <person name="de Vries R.P."/>
            <person name="Ferreira P."/>
            <person name="Findley K."/>
            <person name="Foster B."/>
            <person name="Gaskell J."/>
            <person name="Glotzer D."/>
            <person name="Gorecki P."/>
            <person name="Heitman J."/>
            <person name="Hesse C."/>
            <person name="Hori C."/>
            <person name="Igarashi K."/>
            <person name="Jurgens J.A."/>
            <person name="Kallen N."/>
            <person name="Kersten P."/>
            <person name="Kohler A."/>
            <person name="Kuees U."/>
            <person name="Kumar T.K.A."/>
            <person name="Kuo A."/>
            <person name="LaButti K."/>
            <person name="Larrondo L.F."/>
            <person name="Lindquist E."/>
            <person name="Ling A."/>
            <person name="Lombard V."/>
            <person name="Lucas S."/>
            <person name="Lundell T."/>
            <person name="Martin R."/>
            <person name="McLaughlin D.J."/>
            <person name="Morgenstern I."/>
            <person name="Morin E."/>
            <person name="Murat C."/>
            <person name="Nagy L.G."/>
            <person name="Nolan M."/>
            <person name="Ohm R.A."/>
            <person name="Patyshakuliyeva A."/>
            <person name="Rokas A."/>
            <person name="Ruiz-Duenas F.J."/>
            <person name="Sabat G."/>
            <person name="Salamov A."/>
            <person name="Samejima M."/>
            <person name="Schmutz J."/>
            <person name="Slot J.C."/>
            <person name="St John F."/>
            <person name="Stenlid J."/>
            <person name="Sun H."/>
            <person name="Sun S."/>
            <person name="Syed K."/>
            <person name="Tsang A."/>
            <person name="Wiebenga A."/>
            <person name="Young D."/>
            <person name="Pisabarro A."/>
            <person name="Eastwood D.C."/>
            <person name="Martin F."/>
            <person name="Cullen D."/>
            <person name="Grigoriev I.V."/>
            <person name="Hibbett D.S."/>
        </authorList>
    </citation>
    <scope>NUCLEOTIDE SEQUENCE [LARGE SCALE GENOMIC DNA]</scope>
    <source>
        <strain evidence="1 2">ATCC 11539</strain>
    </source>
</reference>
<dbReference type="GeneID" id="19304818"/>
<protein>
    <recommendedName>
        <fullName evidence="3">Alpha/beta-hydrolase</fullName>
    </recommendedName>
</protein>
<name>S7PSA9_GLOTA</name>
<dbReference type="EMBL" id="KB469319">
    <property type="protein sequence ID" value="EPQ50272.1"/>
    <property type="molecule type" value="Genomic_DNA"/>
</dbReference>
<evidence type="ECO:0008006" key="3">
    <source>
        <dbReference type="Google" id="ProtNLM"/>
    </source>
</evidence>
<keyword evidence="2" id="KW-1185">Reference proteome</keyword>
<dbReference type="Proteomes" id="UP000030669">
    <property type="component" value="Unassembled WGS sequence"/>
</dbReference>
<dbReference type="AlphaFoldDB" id="S7PSA9"/>
<dbReference type="Gene3D" id="3.40.50.1820">
    <property type="entry name" value="alpha/beta hydrolase"/>
    <property type="match status" value="1"/>
</dbReference>
<dbReference type="HOGENOM" id="CLU_561458_0_0_1"/>
<dbReference type="KEGG" id="gtr:GLOTRDRAFT_141578"/>
<sequence>MRELRAANAHVDEAASIAGSAREEVERIRNDLAVLKKERDHACTPIAPGDLLPVQSLEGIDVALQALDQRTRTRAQVLPPAEQRLAMAEKVLEGLVEERLRLASQVSPAQVVPEEIWIKIWIWADILSPPRDRPRFPFAISWVNMRWRAIILRSPIMWSHIEVSLDSSPQLLRLRIQRSGPCLLNVYLRFRTWNRNWNSTNGGRERLGILLRELSPCIHRWVSFHLGESMWTTSSFDWPMFARAIEEMLGNKSNLPPISSEVKRGGVCVLGWSSGNGLAAAALANAHRLPAEGQKRFADYIRAYVMQEHPSIFFGLPLSPTLWSPHMDGSIPEDWQTPFYTRWITSYFDHGELASRNVHVLSYIVPGTTRAPSIYNTSVEELSEMIDEGPQELAGMFTTQAQANAIYRKSLLHEGVRATMPRLKVSLLTGDATCSFSLNALWSIHDDDEKNGGGFVRFSIIPGVNHFMHWDEPEKDFNAYMDASLL</sequence>
<dbReference type="SUPFAM" id="SSF53474">
    <property type="entry name" value="alpha/beta-Hydrolases"/>
    <property type="match status" value="1"/>
</dbReference>
<accession>S7PSA9</accession>
<organism evidence="1 2">
    <name type="scientific">Gloeophyllum trabeum (strain ATCC 11539 / FP-39264 / Madison 617)</name>
    <name type="common">Brown rot fungus</name>
    <dbReference type="NCBI Taxonomy" id="670483"/>
    <lineage>
        <taxon>Eukaryota</taxon>
        <taxon>Fungi</taxon>
        <taxon>Dikarya</taxon>
        <taxon>Basidiomycota</taxon>
        <taxon>Agaricomycotina</taxon>
        <taxon>Agaricomycetes</taxon>
        <taxon>Gloeophyllales</taxon>
        <taxon>Gloeophyllaceae</taxon>
        <taxon>Gloeophyllum</taxon>
    </lineage>
</organism>